<keyword evidence="2" id="KW-1185">Reference proteome</keyword>
<evidence type="ECO:0000313" key="1">
    <source>
        <dbReference type="EMBL" id="MCD1117429.1"/>
    </source>
</evidence>
<dbReference type="AlphaFoldDB" id="A0A9Q3V243"/>
<gene>
    <name evidence="1" type="ORF">LO744_11205</name>
</gene>
<accession>A0A9Q3V243</accession>
<proteinExistence type="predicted"/>
<organism evidence="1 2">
    <name type="scientific">Chryseobacterium turcicum</name>
    <dbReference type="NCBI Taxonomy" id="2898076"/>
    <lineage>
        <taxon>Bacteria</taxon>
        <taxon>Pseudomonadati</taxon>
        <taxon>Bacteroidota</taxon>
        <taxon>Flavobacteriia</taxon>
        <taxon>Flavobacteriales</taxon>
        <taxon>Weeksellaceae</taxon>
        <taxon>Chryseobacterium group</taxon>
        <taxon>Chryseobacterium</taxon>
    </lineage>
</organism>
<sequence>MPTIINEETGLEFESIHLSDLAKIIDLYFGQLEKKYADRPKLTEEFGFPIDKLTQGNLIIGYSYFTIETSGEIIFKAIINPGDSSGDLENKMINYSRQKYLSKKELDHNGMRNSIHRIVDWLNWCG</sequence>
<comment type="caution">
    <text evidence="1">The sequence shown here is derived from an EMBL/GenBank/DDBJ whole genome shotgun (WGS) entry which is preliminary data.</text>
</comment>
<name>A0A9Q3V243_9FLAO</name>
<reference evidence="1" key="1">
    <citation type="submission" date="2021-11" db="EMBL/GenBank/DDBJ databases">
        <title>Description of novel Chryseobacterium species.</title>
        <authorList>
            <person name="Saticioglu I.B."/>
            <person name="Ay H."/>
            <person name="Altun S."/>
            <person name="Duman M."/>
        </authorList>
    </citation>
    <scope>NUCLEOTIDE SEQUENCE</scope>
    <source>
        <strain evidence="1">C-17</strain>
    </source>
</reference>
<dbReference type="EMBL" id="JAJNAY010000001">
    <property type="protein sequence ID" value="MCD1117429.1"/>
    <property type="molecule type" value="Genomic_DNA"/>
</dbReference>
<evidence type="ECO:0000313" key="2">
    <source>
        <dbReference type="Proteomes" id="UP001108025"/>
    </source>
</evidence>
<dbReference type="RefSeq" id="WP_230669349.1">
    <property type="nucleotide sequence ID" value="NZ_JAJNAY010000001.1"/>
</dbReference>
<protein>
    <submittedName>
        <fullName evidence="1">Uncharacterized protein</fullName>
    </submittedName>
</protein>
<dbReference type="Proteomes" id="UP001108025">
    <property type="component" value="Unassembled WGS sequence"/>
</dbReference>